<evidence type="ECO:0000256" key="7">
    <source>
        <dbReference type="ARBA" id="ARBA00022993"/>
    </source>
</evidence>
<evidence type="ECO:0000313" key="12">
    <source>
        <dbReference type="Proteomes" id="UP000321058"/>
    </source>
</evidence>
<evidence type="ECO:0000313" key="11">
    <source>
        <dbReference type="EMBL" id="GEP60508.1"/>
    </source>
</evidence>
<evidence type="ECO:0000256" key="3">
    <source>
        <dbReference type="ARBA" id="ARBA00022695"/>
    </source>
</evidence>
<feature type="binding site" evidence="9">
    <location>
        <position position="81"/>
    </location>
    <ligand>
        <name>substrate</name>
    </ligand>
</feature>
<dbReference type="PRINTS" id="PR01020">
    <property type="entry name" value="LPSBIOSNTHSS"/>
</dbReference>
<keyword evidence="5 9" id="KW-0067">ATP-binding</keyword>
<evidence type="ECO:0000256" key="6">
    <source>
        <dbReference type="ARBA" id="ARBA00022842"/>
    </source>
</evidence>
<comment type="subunit">
    <text evidence="9">Homohexamer.</text>
</comment>
<organism evidence="11 12">
    <name type="scientific">Reyranella soli</name>
    <dbReference type="NCBI Taxonomy" id="1230389"/>
    <lineage>
        <taxon>Bacteria</taxon>
        <taxon>Pseudomonadati</taxon>
        <taxon>Pseudomonadota</taxon>
        <taxon>Alphaproteobacteria</taxon>
        <taxon>Hyphomicrobiales</taxon>
        <taxon>Reyranellaceae</taxon>
        <taxon>Reyranella</taxon>
    </lineage>
</organism>
<feature type="binding site" evidence="9">
    <location>
        <position position="106"/>
    </location>
    <ligand>
        <name>ATP</name>
        <dbReference type="ChEBI" id="CHEBI:30616"/>
    </ligand>
</feature>
<accession>A0A512NNK1</accession>
<dbReference type="Pfam" id="PF01467">
    <property type="entry name" value="CTP_transf_like"/>
    <property type="match status" value="1"/>
</dbReference>
<dbReference type="RefSeq" id="WP_147155849.1">
    <property type="nucleotide sequence ID" value="NZ_BKAJ01000167.1"/>
</dbReference>
<comment type="function">
    <text evidence="9">Reversibly transfers an adenylyl group from ATP to 4'-phosphopantetheine, yielding dephospho-CoA (dPCoA) and pyrophosphate.</text>
</comment>
<dbReference type="GO" id="GO:0005524">
    <property type="term" value="F:ATP binding"/>
    <property type="evidence" value="ECO:0007669"/>
    <property type="project" value="UniProtKB-KW"/>
</dbReference>
<comment type="catalytic activity">
    <reaction evidence="8 9">
        <text>(R)-4'-phosphopantetheine + ATP + H(+) = 3'-dephospho-CoA + diphosphate</text>
        <dbReference type="Rhea" id="RHEA:19801"/>
        <dbReference type="ChEBI" id="CHEBI:15378"/>
        <dbReference type="ChEBI" id="CHEBI:30616"/>
        <dbReference type="ChEBI" id="CHEBI:33019"/>
        <dbReference type="ChEBI" id="CHEBI:57328"/>
        <dbReference type="ChEBI" id="CHEBI:61723"/>
        <dbReference type="EC" id="2.7.7.3"/>
    </reaction>
</comment>
<dbReference type="Proteomes" id="UP000321058">
    <property type="component" value="Unassembled WGS sequence"/>
</dbReference>
<dbReference type="SUPFAM" id="SSF52374">
    <property type="entry name" value="Nucleotidylyl transferase"/>
    <property type="match status" value="1"/>
</dbReference>
<feature type="binding site" evidence="9">
    <location>
        <position position="17"/>
    </location>
    <ligand>
        <name>ATP</name>
        <dbReference type="ChEBI" id="CHEBI:30616"/>
    </ligand>
</feature>
<keyword evidence="6 9" id="KW-0460">Magnesium</keyword>
<dbReference type="Gene3D" id="3.40.50.620">
    <property type="entry name" value="HUPs"/>
    <property type="match status" value="1"/>
</dbReference>
<dbReference type="NCBIfam" id="TIGR01510">
    <property type="entry name" value="coaD_prev_kdtB"/>
    <property type="match status" value="1"/>
</dbReference>
<name>A0A512NNK1_9HYPH</name>
<dbReference type="AlphaFoldDB" id="A0A512NNK1"/>
<feature type="site" description="Transition state stabilizer" evidence="9">
    <location>
        <position position="17"/>
    </location>
</feature>
<keyword evidence="2 9" id="KW-0808">Transferase</keyword>
<dbReference type="GO" id="GO:0005737">
    <property type="term" value="C:cytoplasm"/>
    <property type="evidence" value="ECO:0007669"/>
    <property type="project" value="UniProtKB-SubCell"/>
</dbReference>
<evidence type="ECO:0000259" key="10">
    <source>
        <dbReference type="Pfam" id="PF01467"/>
    </source>
</evidence>
<feature type="binding site" evidence="9">
    <location>
        <begin position="131"/>
        <end position="137"/>
    </location>
    <ligand>
        <name>ATP</name>
        <dbReference type="ChEBI" id="CHEBI:30616"/>
    </ligand>
</feature>
<keyword evidence="3 9" id="KW-0548">Nucleotidyltransferase</keyword>
<sequence length="166" mass="18750">MKRGIYAGSFDPPTRGHLDVIRRASLIVDELHVMIGVNPKKSGGFFPVDRRLKLIEGSLEHMAWFDRERSAFHIGAFTGLLVDYCRQHDIRFNIRGLRAAQDFNYEFEMHGINHDIAPEINTVFLVAPPEFQFISSSTIRELASYRSPAVAKYVTPCVASALLDAN</sequence>
<comment type="similarity">
    <text evidence="9">Belongs to the bacterial CoaD family.</text>
</comment>
<proteinExistence type="inferred from homology"/>
<keyword evidence="1 9" id="KW-0963">Cytoplasm</keyword>
<gene>
    <name evidence="11" type="primary">coaD_2</name>
    <name evidence="9" type="synonym">coaD</name>
    <name evidence="11" type="ORF">RSO01_76740</name>
</gene>
<feature type="binding site" evidence="9">
    <location>
        <begin position="9"/>
        <end position="10"/>
    </location>
    <ligand>
        <name>ATP</name>
        <dbReference type="ChEBI" id="CHEBI:30616"/>
    </ligand>
</feature>
<comment type="cofactor">
    <cofactor evidence="9">
        <name>Mg(2+)</name>
        <dbReference type="ChEBI" id="CHEBI:18420"/>
    </cofactor>
</comment>
<feature type="domain" description="Cytidyltransferase-like" evidence="10">
    <location>
        <begin position="5"/>
        <end position="141"/>
    </location>
</feature>
<evidence type="ECO:0000256" key="8">
    <source>
        <dbReference type="ARBA" id="ARBA00029346"/>
    </source>
</evidence>
<dbReference type="EMBL" id="BKAJ01000167">
    <property type="protein sequence ID" value="GEP60508.1"/>
    <property type="molecule type" value="Genomic_DNA"/>
</dbReference>
<feature type="binding site" evidence="9">
    <location>
        <position position="41"/>
    </location>
    <ligand>
        <name>substrate</name>
    </ligand>
</feature>
<evidence type="ECO:0000256" key="1">
    <source>
        <dbReference type="ARBA" id="ARBA00022490"/>
    </source>
</evidence>
<dbReference type="InterPro" id="IPR001980">
    <property type="entry name" value="PPAT"/>
</dbReference>
<dbReference type="InterPro" id="IPR014729">
    <property type="entry name" value="Rossmann-like_a/b/a_fold"/>
</dbReference>
<evidence type="ECO:0000256" key="5">
    <source>
        <dbReference type="ARBA" id="ARBA00022840"/>
    </source>
</evidence>
<dbReference type="HAMAP" id="MF_00151">
    <property type="entry name" value="PPAT_bact"/>
    <property type="match status" value="1"/>
</dbReference>
<protein>
    <recommendedName>
        <fullName evidence="9">Phosphopantetheine adenylyltransferase</fullName>
        <ecNumber evidence="9">2.7.7.3</ecNumber>
    </recommendedName>
    <alternativeName>
        <fullName evidence="9">Dephospho-CoA pyrophosphorylase</fullName>
    </alternativeName>
    <alternativeName>
        <fullName evidence="9">Pantetheine-phosphate adenylyltransferase</fullName>
        <shortName evidence="9">PPAT</shortName>
    </alternativeName>
</protein>
<reference evidence="11 12" key="1">
    <citation type="submission" date="2019-07" db="EMBL/GenBank/DDBJ databases">
        <title>Whole genome shotgun sequence of Reyranella soli NBRC 108950.</title>
        <authorList>
            <person name="Hosoyama A."/>
            <person name="Uohara A."/>
            <person name="Ohji S."/>
            <person name="Ichikawa N."/>
        </authorList>
    </citation>
    <scope>NUCLEOTIDE SEQUENCE [LARGE SCALE GENOMIC DNA]</scope>
    <source>
        <strain evidence="11 12">NBRC 108950</strain>
    </source>
</reference>
<comment type="pathway">
    <text evidence="9">Cofactor biosynthesis; coenzyme A biosynthesis; CoA from (R)-pantothenate: step 4/5.</text>
</comment>
<comment type="caution">
    <text evidence="11">The sequence shown here is derived from an EMBL/GenBank/DDBJ whole genome shotgun (WGS) entry which is preliminary data.</text>
</comment>
<evidence type="ECO:0000256" key="4">
    <source>
        <dbReference type="ARBA" id="ARBA00022741"/>
    </source>
</evidence>
<dbReference type="GO" id="GO:0004595">
    <property type="term" value="F:pantetheine-phosphate adenylyltransferase activity"/>
    <property type="evidence" value="ECO:0007669"/>
    <property type="project" value="UniProtKB-UniRule"/>
</dbReference>
<feature type="binding site" evidence="9">
    <location>
        <position position="95"/>
    </location>
    <ligand>
        <name>substrate</name>
    </ligand>
</feature>
<keyword evidence="12" id="KW-1185">Reference proteome</keyword>
<feature type="binding site" evidence="9">
    <location>
        <begin position="96"/>
        <end position="98"/>
    </location>
    <ligand>
        <name>ATP</name>
        <dbReference type="ChEBI" id="CHEBI:30616"/>
    </ligand>
</feature>
<dbReference type="EC" id="2.7.7.3" evidence="9"/>
<evidence type="ECO:0000256" key="9">
    <source>
        <dbReference type="HAMAP-Rule" id="MF_00151"/>
    </source>
</evidence>
<dbReference type="GO" id="GO:0015937">
    <property type="term" value="P:coenzyme A biosynthetic process"/>
    <property type="evidence" value="ECO:0007669"/>
    <property type="project" value="UniProtKB-UniRule"/>
</dbReference>
<evidence type="ECO:0000256" key="2">
    <source>
        <dbReference type="ARBA" id="ARBA00022679"/>
    </source>
</evidence>
<dbReference type="NCBIfam" id="TIGR00125">
    <property type="entry name" value="cyt_tran_rel"/>
    <property type="match status" value="1"/>
</dbReference>
<dbReference type="PANTHER" id="PTHR21342">
    <property type="entry name" value="PHOSPHOPANTETHEINE ADENYLYLTRANSFERASE"/>
    <property type="match status" value="1"/>
</dbReference>
<dbReference type="InterPro" id="IPR004821">
    <property type="entry name" value="Cyt_trans-like"/>
</dbReference>
<dbReference type="OrthoDB" id="9806661at2"/>
<feature type="binding site" evidence="9">
    <location>
        <position position="9"/>
    </location>
    <ligand>
        <name>substrate</name>
    </ligand>
</feature>
<comment type="subcellular location">
    <subcellularLocation>
        <location evidence="9">Cytoplasm</location>
    </subcellularLocation>
</comment>
<dbReference type="UniPathway" id="UPA00241">
    <property type="reaction ID" value="UER00355"/>
</dbReference>
<keyword evidence="7 9" id="KW-0173">Coenzyme A biosynthesis</keyword>
<dbReference type="PANTHER" id="PTHR21342:SF1">
    <property type="entry name" value="PHOSPHOPANTETHEINE ADENYLYLTRANSFERASE"/>
    <property type="match status" value="1"/>
</dbReference>
<keyword evidence="4 9" id="KW-0547">Nucleotide-binding</keyword>